<dbReference type="AlphaFoldDB" id="A0A6A6LDI3"/>
<comment type="caution">
    <text evidence="1">The sequence shown here is derived from an EMBL/GenBank/DDBJ whole genome shotgun (WGS) entry which is preliminary data.</text>
</comment>
<gene>
    <name evidence="1" type="ORF">GH714_011944</name>
</gene>
<dbReference type="Proteomes" id="UP000467840">
    <property type="component" value="Chromosome 1"/>
</dbReference>
<keyword evidence="2" id="KW-1185">Reference proteome</keyword>
<protein>
    <submittedName>
        <fullName evidence="1">Uncharacterized protein</fullName>
    </submittedName>
</protein>
<dbReference type="EMBL" id="JAAGAX010000011">
    <property type="protein sequence ID" value="KAF2298076.1"/>
    <property type="molecule type" value="Genomic_DNA"/>
</dbReference>
<accession>A0A6A6LDI3</accession>
<evidence type="ECO:0000313" key="1">
    <source>
        <dbReference type="EMBL" id="KAF2298076.1"/>
    </source>
</evidence>
<organism evidence="1 2">
    <name type="scientific">Hevea brasiliensis</name>
    <name type="common">Para rubber tree</name>
    <name type="synonym">Siphonia brasiliensis</name>
    <dbReference type="NCBI Taxonomy" id="3981"/>
    <lineage>
        <taxon>Eukaryota</taxon>
        <taxon>Viridiplantae</taxon>
        <taxon>Streptophyta</taxon>
        <taxon>Embryophyta</taxon>
        <taxon>Tracheophyta</taxon>
        <taxon>Spermatophyta</taxon>
        <taxon>Magnoliopsida</taxon>
        <taxon>eudicotyledons</taxon>
        <taxon>Gunneridae</taxon>
        <taxon>Pentapetalae</taxon>
        <taxon>rosids</taxon>
        <taxon>fabids</taxon>
        <taxon>Malpighiales</taxon>
        <taxon>Euphorbiaceae</taxon>
        <taxon>Crotonoideae</taxon>
        <taxon>Micrandreae</taxon>
        <taxon>Hevea</taxon>
    </lineage>
</organism>
<proteinExistence type="predicted"/>
<name>A0A6A6LDI3_HEVBR</name>
<sequence>MLIFSHFLFGFIPNGHTISTHITGTIRERQDATGYTWKDVSLSTRNFYWQQFMKKYQWNATDDGVIKDTWDKVASFLYNRNYTLGRRKEQNLQVAQSVWDSWIAHWSTLESITKSRIVAQNWHSETGGPGSNGGYGGLLTAYATLNSQDDESQEISINVNHLYFDIVVERRSSACTVWALMLQLCTQIIQ</sequence>
<reference evidence="1 2" key="1">
    <citation type="journal article" date="2020" name="Mol. Plant">
        <title>The Chromosome-Based Rubber Tree Genome Provides New Insights into Spurge Genome Evolution and Rubber Biosynthesis.</title>
        <authorList>
            <person name="Liu J."/>
            <person name="Shi C."/>
            <person name="Shi C.C."/>
            <person name="Li W."/>
            <person name="Zhang Q.J."/>
            <person name="Zhang Y."/>
            <person name="Li K."/>
            <person name="Lu H.F."/>
            <person name="Shi C."/>
            <person name="Zhu S.T."/>
            <person name="Xiao Z.Y."/>
            <person name="Nan H."/>
            <person name="Yue Y."/>
            <person name="Zhu X.G."/>
            <person name="Wu Y."/>
            <person name="Hong X.N."/>
            <person name="Fan G.Y."/>
            <person name="Tong Y."/>
            <person name="Zhang D."/>
            <person name="Mao C.L."/>
            <person name="Liu Y.L."/>
            <person name="Hao S.J."/>
            <person name="Liu W.Q."/>
            <person name="Lv M.Q."/>
            <person name="Zhang H.B."/>
            <person name="Liu Y."/>
            <person name="Hu-Tang G.R."/>
            <person name="Wang J.P."/>
            <person name="Wang J.H."/>
            <person name="Sun Y.H."/>
            <person name="Ni S.B."/>
            <person name="Chen W.B."/>
            <person name="Zhang X.C."/>
            <person name="Jiao Y.N."/>
            <person name="Eichler E.E."/>
            <person name="Li G.H."/>
            <person name="Liu X."/>
            <person name="Gao L.Z."/>
        </authorList>
    </citation>
    <scope>NUCLEOTIDE SEQUENCE [LARGE SCALE GENOMIC DNA]</scope>
    <source>
        <strain evidence="2">cv. GT1</strain>
        <tissue evidence="1">Leaf</tissue>
    </source>
</reference>
<evidence type="ECO:0000313" key="2">
    <source>
        <dbReference type="Proteomes" id="UP000467840"/>
    </source>
</evidence>